<evidence type="ECO:0000256" key="1">
    <source>
        <dbReference type="SAM" id="MobiDB-lite"/>
    </source>
</evidence>
<gene>
    <name evidence="2" type="ORF">SCF082_LOCUS52953</name>
</gene>
<proteinExistence type="predicted"/>
<feature type="non-terminal residue" evidence="2">
    <location>
        <position position="1"/>
    </location>
</feature>
<accession>A0ABP0SPF1</accession>
<comment type="caution">
    <text evidence="2">The sequence shown here is derived from an EMBL/GenBank/DDBJ whole genome shotgun (WGS) entry which is preliminary data.</text>
</comment>
<name>A0ABP0SPF1_9DINO</name>
<protein>
    <submittedName>
        <fullName evidence="2">Uncharacterized protein</fullName>
    </submittedName>
</protein>
<evidence type="ECO:0000313" key="2">
    <source>
        <dbReference type="EMBL" id="CAK9114292.1"/>
    </source>
</evidence>
<feature type="compositionally biased region" description="Acidic residues" evidence="1">
    <location>
        <begin position="53"/>
        <end position="62"/>
    </location>
</feature>
<keyword evidence="3" id="KW-1185">Reference proteome</keyword>
<sequence>DDGDEPALKPLEDGRPAESIVAADTNGDEGAAGAAASAHGGDSLDALIILDDDDDLDLEEEGGNAAEMGTVALPPADSQPLFE</sequence>
<feature type="non-terminal residue" evidence="2">
    <location>
        <position position="83"/>
    </location>
</feature>
<evidence type="ECO:0000313" key="3">
    <source>
        <dbReference type="Proteomes" id="UP001642464"/>
    </source>
</evidence>
<dbReference type="EMBL" id="CAXAMM010044343">
    <property type="protein sequence ID" value="CAK9114292.1"/>
    <property type="molecule type" value="Genomic_DNA"/>
</dbReference>
<dbReference type="Proteomes" id="UP001642464">
    <property type="component" value="Unassembled WGS sequence"/>
</dbReference>
<feature type="region of interest" description="Disordered" evidence="1">
    <location>
        <begin position="53"/>
        <end position="83"/>
    </location>
</feature>
<organism evidence="2 3">
    <name type="scientific">Durusdinium trenchii</name>
    <dbReference type="NCBI Taxonomy" id="1381693"/>
    <lineage>
        <taxon>Eukaryota</taxon>
        <taxon>Sar</taxon>
        <taxon>Alveolata</taxon>
        <taxon>Dinophyceae</taxon>
        <taxon>Suessiales</taxon>
        <taxon>Symbiodiniaceae</taxon>
        <taxon>Durusdinium</taxon>
    </lineage>
</organism>
<reference evidence="2 3" key="1">
    <citation type="submission" date="2024-02" db="EMBL/GenBank/DDBJ databases">
        <authorList>
            <person name="Chen Y."/>
            <person name="Shah S."/>
            <person name="Dougan E. K."/>
            <person name="Thang M."/>
            <person name="Chan C."/>
        </authorList>
    </citation>
    <scope>NUCLEOTIDE SEQUENCE [LARGE SCALE GENOMIC DNA]</scope>
</reference>